<name>A0AAD7JAI1_9AGAR</name>
<gene>
    <name evidence="2" type="ORF">B0H16DRAFT_1456944</name>
</gene>
<dbReference type="AlphaFoldDB" id="A0AAD7JAI1"/>
<feature type="region of interest" description="Disordered" evidence="1">
    <location>
        <begin position="191"/>
        <end position="220"/>
    </location>
</feature>
<proteinExistence type="predicted"/>
<keyword evidence="3" id="KW-1185">Reference proteome</keyword>
<reference evidence="2" key="1">
    <citation type="submission" date="2023-03" db="EMBL/GenBank/DDBJ databases">
        <title>Massive genome expansion in bonnet fungi (Mycena s.s.) driven by repeated elements and novel gene families across ecological guilds.</title>
        <authorList>
            <consortium name="Lawrence Berkeley National Laboratory"/>
            <person name="Harder C.B."/>
            <person name="Miyauchi S."/>
            <person name="Viragh M."/>
            <person name="Kuo A."/>
            <person name="Thoen E."/>
            <person name="Andreopoulos B."/>
            <person name="Lu D."/>
            <person name="Skrede I."/>
            <person name="Drula E."/>
            <person name="Henrissat B."/>
            <person name="Morin E."/>
            <person name="Kohler A."/>
            <person name="Barry K."/>
            <person name="LaButti K."/>
            <person name="Morin E."/>
            <person name="Salamov A."/>
            <person name="Lipzen A."/>
            <person name="Mereny Z."/>
            <person name="Hegedus B."/>
            <person name="Baldrian P."/>
            <person name="Stursova M."/>
            <person name="Weitz H."/>
            <person name="Taylor A."/>
            <person name="Grigoriev I.V."/>
            <person name="Nagy L.G."/>
            <person name="Martin F."/>
            <person name="Kauserud H."/>
        </authorList>
    </citation>
    <scope>NUCLEOTIDE SEQUENCE</scope>
    <source>
        <strain evidence="2">CBHHK182m</strain>
    </source>
</reference>
<evidence type="ECO:0000313" key="2">
    <source>
        <dbReference type="EMBL" id="KAJ7759041.1"/>
    </source>
</evidence>
<accession>A0AAD7JAI1</accession>
<organism evidence="2 3">
    <name type="scientific">Mycena metata</name>
    <dbReference type="NCBI Taxonomy" id="1033252"/>
    <lineage>
        <taxon>Eukaryota</taxon>
        <taxon>Fungi</taxon>
        <taxon>Dikarya</taxon>
        <taxon>Basidiomycota</taxon>
        <taxon>Agaricomycotina</taxon>
        <taxon>Agaricomycetes</taxon>
        <taxon>Agaricomycetidae</taxon>
        <taxon>Agaricales</taxon>
        <taxon>Marasmiineae</taxon>
        <taxon>Mycenaceae</taxon>
        <taxon>Mycena</taxon>
    </lineage>
</organism>
<evidence type="ECO:0000313" key="3">
    <source>
        <dbReference type="Proteomes" id="UP001215598"/>
    </source>
</evidence>
<evidence type="ECO:0000256" key="1">
    <source>
        <dbReference type="SAM" id="MobiDB-lite"/>
    </source>
</evidence>
<comment type="caution">
    <text evidence="2">The sequence shown here is derived from an EMBL/GenBank/DDBJ whole genome shotgun (WGS) entry which is preliminary data.</text>
</comment>
<dbReference type="EMBL" id="JARKIB010000040">
    <property type="protein sequence ID" value="KAJ7759041.1"/>
    <property type="molecule type" value="Genomic_DNA"/>
</dbReference>
<protein>
    <submittedName>
        <fullName evidence="2">Uncharacterized protein</fullName>
    </submittedName>
</protein>
<sequence length="220" mass="24816">MRRMWDLNCKYPYLDLNLQRANLFKALKERKRTTLEEFPEGHALREGVAEGGLTNDRYLEALDVRGGRHAVPSIQGVEVDSLDVMNGGDEHVRQAHWGCIVRNAGGKSWDNECSHELEVHSGARQWESRLNNGEGTFRNGGHLGMESLRQRTQRIWSEEVGYTHSRVHIRVLGAPVGKCVRKHAIVDGMRLSPKSPSELSKGPTQLDARNAMLSAREKEV</sequence>
<dbReference type="Proteomes" id="UP001215598">
    <property type="component" value="Unassembled WGS sequence"/>
</dbReference>